<dbReference type="InterPro" id="IPR001242">
    <property type="entry name" value="Condensation_dom"/>
</dbReference>
<sequence length="492" mass="53309">MISGFAEHWQCPTGEWVVWAPDANTCEAMRNAPDLGVETSFIQADHLRSGIEGESCVRRLVFTSFTVHDKFDAETIAKVFTDFVRAHETFHTAFPVSTDLRPRGRTLRPEQISLAVTARSQDHPERTVKDHLIESVPTLHEWAAFAFAVNGIENAGPDAVDPHFQVVVGSDHMFTDGVSQAISFFEILSRYTAARTGTPYEPVPVRPYPQFCAEQRALAATLTPTHPDVEQWRDTLARAGGMPKFPLPLGLGPGEAAPGKIAVHASFVDAAQAARFGAAAKQAGGNTSSALLAVLGQVHHALTGERLFTMLIPRADRSATGDAMAVGWYVTLVPVQFDASGTFAEATRNAQEALGVARQLDRTPVFPVIDMLANDPGFPVQHGFTSPMLSYIDVTRVPGAELARQHDFSVFANATPSREVFMWINRDESGLDFNAQHPETVEATRAVDTVFRLLRDRIIEVGKALGLRETGLSTVSVDSSGSSANGIAPGQL</sequence>
<dbReference type="STRING" id="521096.Tpau_0297"/>
<dbReference type="Pfam" id="PF00668">
    <property type="entry name" value="Condensation"/>
    <property type="match status" value="1"/>
</dbReference>
<dbReference type="RefSeq" id="WP_013124992.1">
    <property type="nucleotide sequence ID" value="NC_014158.1"/>
</dbReference>
<keyword evidence="3" id="KW-1185">Reference proteome</keyword>
<evidence type="ECO:0000259" key="1">
    <source>
        <dbReference type="Pfam" id="PF00668"/>
    </source>
</evidence>
<dbReference type="GO" id="GO:0008610">
    <property type="term" value="P:lipid biosynthetic process"/>
    <property type="evidence" value="ECO:0007669"/>
    <property type="project" value="UniProtKB-ARBA"/>
</dbReference>
<dbReference type="SUPFAM" id="SSF52777">
    <property type="entry name" value="CoA-dependent acyltransferases"/>
    <property type="match status" value="2"/>
</dbReference>
<reference evidence="2 3" key="2">
    <citation type="journal article" date="2011" name="Stand. Genomic Sci.">
        <title>Complete genome sequence of Tsukamurella paurometabola type strain (no. 33).</title>
        <authorList>
            <person name="Munk A.C."/>
            <person name="Lapidus A."/>
            <person name="Lucas S."/>
            <person name="Nolan M."/>
            <person name="Tice H."/>
            <person name="Cheng J.F."/>
            <person name="Del Rio T.G."/>
            <person name="Goodwin L."/>
            <person name="Pitluck S."/>
            <person name="Liolios K."/>
            <person name="Huntemann M."/>
            <person name="Ivanova N."/>
            <person name="Mavromatis K."/>
            <person name="Mikhailova N."/>
            <person name="Pati A."/>
            <person name="Chen A."/>
            <person name="Palaniappan K."/>
            <person name="Tapia R."/>
            <person name="Han C."/>
            <person name="Land M."/>
            <person name="Hauser L."/>
            <person name="Chang Y.J."/>
            <person name="Jeffries C.D."/>
            <person name="Brettin T."/>
            <person name="Yasawong M."/>
            <person name="Brambilla E.M."/>
            <person name="Rohde M."/>
            <person name="Sikorski J."/>
            <person name="Goker M."/>
            <person name="Detter J.C."/>
            <person name="Woyke T."/>
            <person name="Bristow J."/>
            <person name="Eisen J.A."/>
            <person name="Markowitz V."/>
            <person name="Hugenholtz P."/>
            <person name="Kyrpides N.C."/>
            <person name="Klenk H.P."/>
        </authorList>
    </citation>
    <scope>NUCLEOTIDE SEQUENCE [LARGE SCALE GENOMIC DNA]</scope>
    <source>
        <strain evidence="3">ATCC 8368 / DSM 20162 / CCUG 35730 / CIP 100753 / JCM 10117 / KCTC 9821 / NBRC 16120 / NCIMB 702349 / NCTC 13040</strain>
    </source>
</reference>
<dbReference type="InterPro" id="IPR023213">
    <property type="entry name" value="CAT-like_dom_sf"/>
</dbReference>
<dbReference type="GO" id="GO:0003824">
    <property type="term" value="F:catalytic activity"/>
    <property type="evidence" value="ECO:0007669"/>
    <property type="project" value="InterPro"/>
</dbReference>
<gene>
    <name evidence="2" type="ordered locus">Tpau_0297</name>
</gene>
<dbReference type="eggNOG" id="COG1020">
    <property type="taxonomic scope" value="Bacteria"/>
</dbReference>
<dbReference type="Gene3D" id="3.30.559.10">
    <property type="entry name" value="Chloramphenicol acetyltransferase-like domain"/>
    <property type="match status" value="1"/>
</dbReference>
<dbReference type="AlphaFoldDB" id="D5UQW0"/>
<name>D5UQW0_TSUPD</name>
<proteinExistence type="predicted"/>
<dbReference type="EMBL" id="CP001966">
    <property type="protein sequence ID" value="ADG76943.1"/>
    <property type="molecule type" value="Genomic_DNA"/>
</dbReference>
<dbReference type="Proteomes" id="UP000001213">
    <property type="component" value="Chromosome"/>
</dbReference>
<accession>D5UQW0</accession>
<evidence type="ECO:0000313" key="2">
    <source>
        <dbReference type="EMBL" id="ADG76943.1"/>
    </source>
</evidence>
<feature type="domain" description="Condensation" evidence="1">
    <location>
        <begin position="64"/>
        <end position="364"/>
    </location>
</feature>
<evidence type="ECO:0000313" key="3">
    <source>
        <dbReference type="Proteomes" id="UP000001213"/>
    </source>
</evidence>
<dbReference type="Gene3D" id="3.30.559.30">
    <property type="entry name" value="Nonribosomal peptide synthetase, condensation domain"/>
    <property type="match status" value="1"/>
</dbReference>
<reference evidence="3" key="1">
    <citation type="submission" date="2010-03" db="EMBL/GenBank/DDBJ databases">
        <title>The complete chromosome of Tsukamurella paurometabola DSM 20162.</title>
        <authorList>
            <consortium name="US DOE Joint Genome Institute (JGI-PGF)"/>
            <person name="Lucas S."/>
            <person name="Copeland A."/>
            <person name="Lapidus A."/>
            <person name="Glavina del Rio T."/>
            <person name="Dalin E."/>
            <person name="Tice H."/>
            <person name="Bruce D."/>
            <person name="Goodwin L."/>
            <person name="Pitluck S."/>
            <person name="Kyrpides N."/>
            <person name="Mavromatis K."/>
            <person name="Ivanova N."/>
            <person name="Mikhailova N."/>
            <person name="Munk A.C."/>
            <person name="Brettin T."/>
            <person name="Detter J.C."/>
            <person name="Tapia R."/>
            <person name="Han C."/>
            <person name="Larimer F."/>
            <person name="Land M."/>
            <person name="Hauser L."/>
            <person name="Markowitz V."/>
            <person name="Cheng J.-F."/>
            <person name="Hugenholtz P."/>
            <person name="Woyke T."/>
            <person name="Wu D."/>
            <person name="Jando M."/>
            <person name="Brambilla E."/>
            <person name="Klenk H.-P."/>
            <person name="Eisen J.A."/>
        </authorList>
    </citation>
    <scope>NUCLEOTIDE SEQUENCE [LARGE SCALE GENOMIC DNA]</scope>
    <source>
        <strain evidence="3">ATCC 8368 / DSM 20162 / CCUG 35730 / CIP 100753 / JCM 10117 / KCTC 9821 / NBRC 16120 / NCIMB 702349 / NCTC 13040</strain>
    </source>
</reference>
<dbReference type="KEGG" id="tpr:Tpau_0297"/>
<dbReference type="HOGENOM" id="CLU_034647_1_0_11"/>
<organism evidence="2 3">
    <name type="scientific">Tsukamurella paurometabola (strain ATCC 8368 / DSM 20162 / CCUG 35730 / CIP 100753 / JCM 10117 / KCTC 9821 / NBRC 16120 / NCIMB 702349 / NCTC 13040)</name>
    <name type="common">Corynebacterium paurometabolum</name>
    <dbReference type="NCBI Taxonomy" id="521096"/>
    <lineage>
        <taxon>Bacteria</taxon>
        <taxon>Bacillati</taxon>
        <taxon>Actinomycetota</taxon>
        <taxon>Actinomycetes</taxon>
        <taxon>Mycobacteriales</taxon>
        <taxon>Tsukamurellaceae</taxon>
        <taxon>Tsukamurella</taxon>
    </lineage>
</organism>
<protein>
    <submittedName>
        <fullName evidence="2">Condensation domain protein</fullName>
    </submittedName>
</protein>